<comment type="similarity">
    <text evidence="1">Belongs to the R-transferase family.</text>
</comment>
<dbReference type="Pfam" id="PF04376">
    <property type="entry name" value="ATE_N"/>
    <property type="match status" value="1"/>
</dbReference>
<reference evidence="7 8" key="2">
    <citation type="submission" date="2019-11" db="EMBL/GenBank/DDBJ databases">
        <authorList>
            <person name="Lu H."/>
        </authorList>
    </citation>
    <scope>NUCLEOTIDE SEQUENCE [LARGE SCALE GENOMIC DNA]</scope>
    <source>
        <strain evidence="7 8">FIM1</strain>
    </source>
</reference>
<dbReference type="EC" id="2.3.2.8" evidence="2"/>
<dbReference type="InterPro" id="IPR007472">
    <property type="entry name" value="N-end_Aminoacyl_Trfase_C"/>
</dbReference>
<dbReference type="GO" id="GO:0016740">
    <property type="term" value="F:transferase activity"/>
    <property type="evidence" value="ECO:0007669"/>
    <property type="project" value="UniProtKB-KW"/>
</dbReference>
<gene>
    <name evidence="7" type="primary">ATE1</name>
    <name evidence="7" type="ORF">FIM1_3242</name>
</gene>
<dbReference type="Proteomes" id="UP000422736">
    <property type="component" value="Chromosome 5"/>
</dbReference>
<sequence length="499" mass="58035">MNLAEKLIISRPLYISDSDDPKCGYCKGQKDNDNKFATEGWRDLHKDDLDTIKFQSTTVGFHTELITAEMYDKLCNLGYRRSGNFIYKTDMLRNCCRLYTIRTNKTYLKMSKELKMCLRKFKKNITSAEFKPKSHYSDWVEELCDYQSNSSTFKTVFEPALFSEEKFQLYVKYQESIHHDEGNTRDQFESFLCNSPFSEEEIMGTSEEWEQLNNWFNLKSDDVILRNGPVHECYYHNGKLIAVAVLDFFPSGISSVYFIWDPDYSKWSLGKVSALREIAILSKINRPYYYLGYYIEDCPKMNYKAKYGGEILDVCNNKYIPLSKVSPMLKNGELFVGTNQPTGALRQEIDTLSTEKVNFEENFHNAADEIYGPNGVAFETSNQSAQLLKRYGLNYDVTKTRDIYIHNDNNDKTDPHSRSRIHRFPNFVPGLVPLTEILEYFENGTIREVNRNTMIFDTRFHSIRVLKDLELENSDTKTAICDVIRLIGLNNTKNAIVII</sequence>
<reference evidence="7 8" key="1">
    <citation type="submission" date="2016-03" db="EMBL/GenBank/DDBJ databases">
        <title>How can Kluyveromyces marxianus grow so fast - potential evolutionary course in Saccharomyces Complex revealed by comparative genomics.</title>
        <authorList>
            <person name="Mo W."/>
            <person name="Lu W."/>
            <person name="Yang X."/>
            <person name="Qi J."/>
            <person name="Lv H."/>
        </authorList>
    </citation>
    <scope>NUCLEOTIDE SEQUENCE [LARGE SCALE GENOMIC DNA]</scope>
    <source>
        <strain evidence="7 8">FIM1</strain>
    </source>
</reference>
<dbReference type="Pfam" id="PF04377">
    <property type="entry name" value="ATE_C"/>
    <property type="match status" value="1"/>
</dbReference>
<dbReference type="PANTHER" id="PTHR21367:SF1">
    <property type="entry name" value="ARGINYL-TRNA--PROTEIN TRANSFERASE 1"/>
    <property type="match status" value="1"/>
</dbReference>
<name>A0ABX6F049_KLUMA</name>
<protein>
    <recommendedName>
        <fullName evidence="2">arginyltransferase</fullName>
        <ecNumber evidence="2">2.3.2.8</ecNumber>
    </recommendedName>
</protein>
<feature type="domain" description="N-end aminoacyl transferase N-terminal" evidence="5">
    <location>
        <begin position="22"/>
        <end position="115"/>
    </location>
</feature>
<keyword evidence="3 7" id="KW-0808">Transferase</keyword>
<dbReference type="EMBL" id="CP015058">
    <property type="protein sequence ID" value="QGN16529.1"/>
    <property type="molecule type" value="Genomic_DNA"/>
</dbReference>
<dbReference type="InterPro" id="IPR030700">
    <property type="entry name" value="N-end_Aminoacyl_Trfase"/>
</dbReference>
<organism evidence="7 8">
    <name type="scientific">Kluyveromyces marxianus</name>
    <name type="common">Yeast</name>
    <name type="synonym">Candida kefyr</name>
    <dbReference type="NCBI Taxonomy" id="4911"/>
    <lineage>
        <taxon>Eukaryota</taxon>
        <taxon>Fungi</taxon>
        <taxon>Dikarya</taxon>
        <taxon>Ascomycota</taxon>
        <taxon>Saccharomycotina</taxon>
        <taxon>Saccharomycetes</taxon>
        <taxon>Saccharomycetales</taxon>
        <taxon>Saccharomycetaceae</taxon>
        <taxon>Kluyveromyces</taxon>
    </lineage>
</organism>
<accession>A0ABX6F049</accession>
<dbReference type="SUPFAM" id="SSF55729">
    <property type="entry name" value="Acyl-CoA N-acyltransferases (Nat)"/>
    <property type="match status" value="1"/>
</dbReference>
<evidence type="ECO:0000313" key="8">
    <source>
        <dbReference type="Proteomes" id="UP000422736"/>
    </source>
</evidence>
<keyword evidence="4" id="KW-0012">Acyltransferase</keyword>
<feature type="domain" description="N-end rule aminoacyl transferase C-terminal" evidence="6">
    <location>
        <begin position="165"/>
        <end position="308"/>
    </location>
</feature>
<evidence type="ECO:0000259" key="6">
    <source>
        <dbReference type="Pfam" id="PF04377"/>
    </source>
</evidence>
<evidence type="ECO:0000256" key="4">
    <source>
        <dbReference type="ARBA" id="ARBA00023315"/>
    </source>
</evidence>
<dbReference type="InterPro" id="IPR016181">
    <property type="entry name" value="Acyl_CoA_acyltransferase"/>
</dbReference>
<proteinExistence type="inferred from homology"/>
<evidence type="ECO:0000256" key="1">
    <source>
        <dbReference type="ARBA" id="ARBA00009991"/>
    </source>
</evidence>
<evidence type="ECO:0000259" key="5">
    <source>
        <dbReference type="Pfam" id="PF04376"/>
    </source>
</evidence>
<dbReference type="PANTHER" id="PTHR21367">
    <property type="entry name" value="ARGININE-TRNA-PROTEIN TRANSFERASE 1"/>
    <property type="match status" value="1"/>
</dbReference>
<evidence type="ECO:0000256" key="3">
    <source>
        <dbReference type="ARBA" id="ARBA00022679"/>
    </source>
</evidence>
<keyword evidence="8" id="KW-1185">Reference proteome</keyword>
<dbReference type="InterPro" id="IPR007471">
    <property type="entry name" value="N-end_Aminoacyl_Trfase_N"/>
</dbReference>
<evidence type="ECO:0000313" key="7">
    <source>
        <dbReference type="EMBL" id="QGN16529.1"/>
    </source>
</evidence>
<evidence type="ECO:0000256" key="2">
    <source>
        <dbReference type="ARBA" id="ARBA00012025"/>
    </source>
</evidence>